<evidence type="ECO:0000313" key="1">
    <source>
        <dbReference type="EMBL" id="EDM15470.1"/>
    </source>
</evidence>
<sequence>NYDYTFGPGTRLLVI</sequence>
<evidence type="ECO:0000313" key="2">
    <source>
        <dbReference type="Proteomes" id="UP000234681"/>
    </source>
</evidence>
<feature type="non-terminal residue" evidence="1">
    <location>
        <position position="1"/>
    </location>
</feature>
<reference evidence="2" key="1">
    <citation type="submission" date="2005-09" db="EMBL/GenBank/DDBJ databases">
        <authorList>
            <person name="Mural R.J."/>
            <person name="Li P.W."/>
            <person name="Adams M.D."/>
            <person name="Amanatides P.G."/>
            <person name="Baden-Tillson H."/>
            <person name="Barnstead M."/>
            <person name="Chin S.H."/>
            <person name="Dew I."/>
            <person name="Evans C.A."/>
            <person name="Ferriera S."/>
            <person name="Flanigan M."/>
            <person name="Fosler C."/>
            <person name="Glodek A."/>
            <person name="Gu Z."/>
            <person name="Holt R.A."/>
            <person name="Jennings D."/>
            <person name="Kraft C.L."/>
            <person name="Lu F."/>
            <person name="Nguyen T."/>
            <person name="Nusskern D.R."/>
            <person name="Pfannkoch C.M."/>
            <person name="Sitter C."/>
            <person name="Sutton G.G."/>
            <person name="Venter J.C."/>
            <person name="Wang Z."/>
            <person name="Woodage T."/>
            <person name="Zheng X.H."/>
            <person name="Zhong F."/>
        </authorList>
    </citation>
    <scope>NUCLEOTIDE SEQUENCE [LARGE SCALE GENOMIC DNA]</scope>
    <source>
        <strain>BN</strain>
        <strain evidence="2">Sprague-Dawley</strain>
    </source>
</reference>
<dbReference type="EMBL" id="CH473959">
    <property type="protein sequence ID" value="EDM15470.1"/>
    <property type="molecule type" value="Genomic_DNA"/>
</dbReference>
<dbReference type="Proteomes" id="UP000234681">
    <property type="component" value="Chromosome 4"/>
</dbReference>
<proteinExistence type="predicted"/>
<gene>
    <name evidence="1" type="ORF">rCG_64532</name>
</gene>
<accession>A6IF33</accession>
<organism evidence="1 2">
    <name type="scientific">Rattus norvegicus</name>
    <name type="common">Rat</name>
    <dbReference type="NCBI Taxonomy" id="10116"/>
    <lineage>
        <taxon>Eukaryota</taxon>
        <taxon>Metazoa</taxon>
        <taxon>Chordata</taxon>
        <taxon>Craniata</taxon>
        <taxon>Vertebrata</taxon>
        <taxon>Euteleostomi</taxon>
        <taxon>Mammalia</taxon>
        <taxon>Eutheria</taxon>
        <taxon>Euarchontoglires</taxon>
        <taxon>Glires</taxon>
        <taxon>Rodentia</taxon>
        <taxon>Myomorpha</taxon>
        <taxon>Muroidea</taxon>
        <taxon>Muridae</taxon>
        <taxon>Murinae</taxon>
        <taxon>Rattus</taxon>
    </lineage>
</organism>
<feature type="non-terminal residue" evidence="1">
    <location>
        <position position="15"/>
    </location>
</feature>
<protein>
    <submittedName>
        <fullName evidence="1">RCG64532</fullName>
    </submittedName>
</protein>
<name>A6IF33_RAT</name>